<name>A0A7J7ISQ9_BUGNE</name>
<evidence type="ECO:0000313" key="1">
    <source>
        <dbReference type="EMBL" id="KAF6016855.1"/>
    </source>
</evidence>
<keyword evidence="2" id="KW-1185">Reference proteome</keyword>
<comment type="caution">
    <text evidence="1">The sequence shown here is derived from an EMBL/GenBank/DDBJ whole genome shotgun (WGS) entry which is preliminary data.</text>
</comment>
<sequence>MFSQQLNTFSQSLFGFGEQPLTRTNNYHEHVEGVTSVVLVVEGEKLHVIKDCLLACQPMAMSSKSRLKPVPQDSARTDNYQEHVEGETNVVLVVEGEKLYVIKEVSRSTIVL</sequence>
<protein>
    <submittedName>
        <fullName evidence="1">Uncharacterized protein</fullName>
    </submittedName>
</protein>
<dbReference type="AlphaFoldDB" id="A0A7J7ISQ9"/>
<reference evidence="1" key="1">
    <citation type="submission" date="2020-06" db="EMBL/GenBank/DDBJ databases">
        <title>Draft genome of Bugula neritina, a colonial animal packing powerful symbionts and potential medicines.</title>
        <authorList>
            <person name="Rayko M."/>
        </authorList>
    </citation>
    <scope>NUCLEOTIDE SEQUENCE [LARGE SCALE GENOMIC DNA]</scope>
    <source>
        <strain evidence="1">Kwan_BN1</strain>
    </source>
</reference>
<evidence type="ECO:0000313" key="2">
    <source>
        <dbReference type="Proteomes" id="UP000593567"/>
    </source>
</evidence>
<proteinExistence type="predicted"/>
<accession>A0A7J7ISQ9</accession>
<dbReference type="EMBL" id="VXIV02003457">
    <property type="protein sequence ID" value="KAF6016855.1"/>
    <property type="molecule type" value="Genomic_DNA"/>
</dbReference>
<gene>
    <name evidence="1" type="ORF">EB796_024836</name>
</gene>
<dbReference type="Proteomes" id="UP000593567">
    <property type="component" value="Unassembled WGS sequence"/>
</dbReference>
<organism evidence="1 2">
    <name type="scientific">Bugula neritina</name>
    <name type="common">Brown bryozoan</name>
    <name type="synonym">Sertularia neritina</name>
    <dbReference type="NCBI Taxonomy" id="10212"/>
    <lineage>
        <taxon>Eukaryota</taxon>
        <taxon>Metazoa</taxon>
        <taxon>Spiralia</taxon>
        <taxon>Lophotrochozoa</taxon>
        <taxon>Bryozoa</taxon>
        <taxon>Gymnolaemata</taxon>
        <taxon>Cheilostomatida</taxon>
        <taxon>Flustrina</taxon>
        <taxon>Buguloidea</taxon>
        <taxon>Bugulidae</taxon>
        <taxon>Bugula</taxon>
    </lineage>
</organism>